<dbReference type="RefSeq" id="XP_007412414.1">
    <property type="nucleotide sequence ID" value="XM_007412352.1"/>
</dbReference>
<accession>F4RTM9</accession>
<dbReference type="HOGENOM" id="CLU_025212_2_0_1"/>
<dbReference type="Proteomes" id="UP000001072">
    <property type="component" value="Unassembled WGS sequence"/>
</dbReference>
<protein>
    <submittedName>
        <fullName evidence="1">Uncharacterized protein</fullName>
    </submittedName>
</protein>
<evidence type="ECO:0000313" key="1">
    <source>
        <dbReference type="EMBL" id="EGG04285.1"/>
    </source>
</evidence>
<gene>
    <name evidence="1" type="ORF">MELLADRAFT_89517</name>
</gene>
<dbReference type="InParanoid" id="F4RTM9"/>
<dbReference type="GeneID" id="18935227"/>
<organism evidence="2">
    <name type="scientific">Melampsora larici-populina (strain 98AG31 / pathotype 3-4-7)</name>
    <name type="common">Poplar leaf rust fungus</name>
    <dbReference type="NCBI Taxonomy" id="747676"/>
    <lineage>
        <taxon>Eukaryota</taxon>
        <taxon>Fungi</taxon>
        <taxon>Dikarya</taxon>
        <taxon>Basidiomycota</taxon>
        <taxon>Pucciniomycotina</taxon>
        <taxon>Pucciniomycetes</taxon>
        <taxon>Pucciniales</taxon>
        <taxon>Melampsoraceae</taxon>
        <taxon>Melampsora</taxon>
    </lineage>
</organism>
<name>F4RTM9_MELLP</name>
<dbReference type="VEuPathDB" id="FungiDB:MELLADRAFT_89517"/>
<dbReference type="AlphaFoldDB" id="F4RTM9"/>
<dbReference type="EMBL" id="GL883119">
    <property type="protein sequence ID" value="EGG04285.1"/>
    <property type="molecule type" value="Genomic_DNA"/>
</dbReference>
<proteinExistence type="predicted"/>
<dbReference type="KEGG" id="mlr:MELLADRAFT_89517"/>
<reference evidence="2" key="1">
    <citation type="journal article" date="2011" name="Proc. Natl. Acad. Sci. U.S.A.">
        <title>Obligate biotrophy features unraveled by the genomic analysis of rust fungi.</title>
        <authorList>
            <person name="Duplessis S."/>
            <person name="Cuomo C.A."/>
            <person name="Lin Y.-C."/>
            <person name="Aerts A."/>
            <person name="Tisserant E."/>
            <person name="Veneault-Fourrey C."/>
            <person name="Joly D.L."/>
            <person name="Hacquard S."/>
            <person name="Amselem J."/>
            <person name="Cantarel B.L."/>
            <person name="Chiu R."/>
            <person name="Coutinho P.M."/>
            <person name="Feau N."/>
            <person name="Field M."/>
            <person name="Frey P."/>
            <person name="Gelhaye E."/>
            <person name="Goldberg J."/>
            <person name="Grabherr M.G."/>
            <person name="Kodira C.D."/>
            <person name="Kohler A."/>
            <person name="Kuees U."/>
            <person name="Lindquist E.A."/>
            <person name="Lucas S.M."/>
            <person name="Mago R."/>
            <person name="Mauceli E."/>
            <person name="Morin E."/>
            <person name="Murat C."/>
            <person name="Pangilinan J.L."/>
            <person name="Park R."/>
            <person name="Pearson M."/>
            <person name="Quesneville H."/>
            <person name="Rouhier N."/>
            <person name="Sakthikumar S."/>
            <person name="Salamov A.A."/>
            <person name="Schmutz J."/>
            <person name="Selles B."/>
            <person name="Shapiro H."/>
            <person name="Tanguay P."/>
            <person name="Tuskan G.A."/>
            <person name="Henrissat B."/>
            <person name="Van de Peer Y."/>
            <person name="Rouze P."/>
            <person name="Ellis J.G."/>
            <person name="Dodds P.N."/>
            <person name="Schein J.E."/>
            <person name="Zhong S."/>
            <person name="Hamelin R.C."/>
            <person name="Grigoriev I.V."/>
            <person name="Szabo L.J."/>
            <person name="Martin F."/>
        </authorList>
    </citation>
    <scope>NUCLEOTIDE SEQUENCE [LARGE SCALE GENOMIC DNA]</scope>
    <source>
        <strain evidence="2">98AG31 / pathotype 3-4-7</strain>
    </source>
</reference>
<keyword evidence="2" id="KW-1185">Reference proteome</keyword>
<dbReference type="OrthoDB" id="2506374at2759"/>
<evidence type="ECO:0000313" key="2">
    <source>
        <dbReference type="Proteomes" id="UP000001072"/>
    </source>
</evidence>
<sequence length="392" mass="43666">MLALMGNISEFTLEKALGELRGRRKTGGYQLWKRYSKEIDNHPMPPKGVKGILAKRNRDLGKIWTALPDEVQEIFHPSVFYRLSGLAPPPKEDTNDEDEDEDTFPLNATELAEAQVLYDEVVNKSKVAKDFAKASAGIPQGPSLPDYNRQSLKCIERIHSQLENESNNMNFAYYLLACSTYASSESSNAAPGWCREFTTHEEMGIYVNKKSNFATVFGARAQGLSVAEVVAQTIGGNVMSTSEKARKPDAGDKVKSNLALLLRASFSALTGKEQGFPRCPDPESLLLKTYNIKVVQLPGSTLPKDVLKLGFNGMNSRRSLWLSDVKKNLFRMEKVTPNSHVADLETLGNELNDDTDVQVMMTQDNDHDLEDDMMETLEEEEWNGFGDIDVDG</sequence>